<feature type="domain" description="DUF2023" evidence="1">
    <location>
        <begin position="2"/>
        <end position="103"/>
    </location>
</feature>
<dbReference type="KEGG" id="cpc:Cpar_1433"/>
<dbReference type="Pfam" id="PF09633">
    <property type="entry name" value="DUF2023"/>
    <property type="match status" value="1"/>
</dbReference>
<protein>
    <recommendedName>
        <fullName evidence="1">DUF2023 domain-containing protein</fullName>
    </recommendedName>
</protein>
<dbReference type="Gene3D" id="3.30.2190.10">
    <property type="entry name" value="PG1857-like"/>
    <property type="match status" value="1"/>
</dbReference>
<dbReference type="STRING" id="517417.Cpar_1433"/>
<name>B3QPI0_CHLP8</name>
<evidence type="ECO:0000313" key="3">
    <source>
        <dbReference type="Proteomes" id="UP000008811"/>
    </source>
</evidence>
<dbReference type="OrthoDB" id="8138867at2"/>
<dbReference type="InterPro" id="IPR036780">
    <property type="entry name" value="PG1857-like_sf"/>
</dbReference>
<accession>B3QPI0</accession>
<dbReference type="SUPFAM" id="SSF160448">
    <property type="entry name" value="PG1857-like"/>
    <property type="match status" value="1"/>
</dbReference>
<evidence type="ECO:0000259" key="1">
    <source>
        <dbReference type="Pfam" id="PF09633"/>
    </source>
</evidence>
<reference evidence="2" key="1">
    <citation type="submission" date="2008-06" db="EMBL/GenBank/DDBJ databases">
        <title>Complete sequence of Chlorobaculum parvum NCIB 8327.</title>
        <authorList>
            <consortium name="US DOE Joint Genome Institute"/>
            <person name="Lucas S."/>
            <person name="Copeland A."/>
            <person name="Lapidus A."/>
            <person name="Glavina del Rio T."/>
            <person name="Dalin E."/>
            <person name="Tice H."/>
            <person name="Bruce D."/>
            <person name="Goodwin L."/>
            <person name="Pitluck S."/>
            <person name="Schmutz J."/>
            <person name="Larimer F."/>
            <person name="Land M."/>
            <person name="Hauser L."/>
            <person name="Kyrpides N."/>
            <person name="Mikhailova N."/>
            <person name="Zhao F."/>
            <person name="Li T."/>
            <person name="Liu Z."/>
            <person name="Overmann J."/>
            <person name="Bryant D.A."/>
            <person name="Richardson P."/>
        </authorList>
    </citation>
    <scope>NUCLEOTIDE SEQUENCE [LARGE SCALE GENOMIC DNA]</scope>
    <source>
        <strain evidence="2">NCIB 8327</strain>
    </source>
</reference>
<gene>
    <name evidence="2" type="ordered locus">Cpar_1433</name>
</gene>
<evidence type="ECO:0000313" key="2">
    <source>
        <dbReference type="EMBL" id="ACF11833.1"/>
    </source>
</evidence>
<dbReference type="EMBL" id="CP001099">
    <property type="protein sequence ID" value="ACF11833.1"/>
    <property type="molecule type" value="Genomic_DNA"/>
</dbReference>
<keyword evidence="3" id="KW-1185">Reference proteome</keyword>
<dbReference type="eggNOG" id="ENOG5032RXB">
    <property type="taxonomic scope" value="Bacteria"/>
</dbReference>
<sequence length="118" mass="13441">MKVLIHHIYEFRKGLRSLVMHTLPVGKMAEATARLRRFGIDYHIHAAGTKTINVFFGAPECVTVVRLICGEKKLRDLTPEEDFVLGSMLGYDIRKQCERYLKKSAMDATSKPLMQKCA</sequence>
<dbReference type="RefSeq" id="WP_012502666.1">
    <property type="nucleotide sequence ID" value="NC_011027.1"/>
</dbReference>
<dbReference type="InterPro" id="IPR018594">
    <property type="entry name" value="DUF2023"/>
</dbReference>
<proteinExistence type="predicted"/>
<dbReference type="Proteomes" id="UP000008811">
    <property type="component" value="Chromosome"/>
</dbReference>
<dbReference type="HOGENOM" id="CLU_145389_0_0_10"/>
<organism evidence="2 3">
    <name type="scientific">Chlorobaculum parvum (strain DSM 263 / NCIMB 8327)</name>
    <name type="common">Chlorobium vibrioforme subsp. thiosulfatophilum</name>
    <dbReference type="NCBI Taxonomy" id="517417"/>
    <lineage>
        <taxon>Bacteria</taxon>
        <taxon>Pseudomonadati</taxon>
        <taxon>Chlorobiota</taxon>
        <taxon>Chlorobiia</taxon>
        <taxon>Chlorobiales</taxon>
        <taxon>Chlorobiaceae</taxon>
        <taxon>Chlorobaculum</taxon>
    </lineage>
</organism>
<dbReference type="AlphaFoldDB" id="B3QPI0"/>